<reference evidence="1 2" key="1">
    <citation type="submission" date="2021-06" db="EMBL/GenBank/DDBJ databases">
        <authorList>
            <person name="Palmer J.M."/>
        </authorList>
    </citation>
    <scope>NUCLEOTIDE SEQUENCE [LARGE SCALE GENOMIC DNA]</scope>
    <source>
        <strain evidence="2">if_2019</strain>
        <tissue evidence="1">Muscle</tissue>
    </source>
</reference>
<name>A0ABV0VBG6_9TELE</name>
<dbReference type="EMBL" id="JAHRIQ010104623">
    <property type="protein sequence ID" value="MEQ2254656.1"/>
    <property type="molecule type" value="Genomic_DNA"/>
</dbReference>
<evidence type="ECO:0000313" key="2">
    <source>
        <dbReference type="Proteomes" id="UP001482620"/>
    </source>
</evidence>
<sequence>MSDGDKGMVQQNVLHLNSSKIEAIQMGTPYQIRQQKILSITFSGQNIYLSSTVTNLGAILYLSTAQNFPTLMQKSLYTFVYSRFRFCYALLFGNGLDRSGAKQRMTMSRSSMVENM</sequence>
<protein>
    <submittedName>
        <fullName evidence="1">Uncharacterized protein</fullName>
    </submittedName>
</protein>
<proteinExistence type="predicted"/>
<organism evidence="1 2">
    <name type="scientific">Ilyodon furcidens</name>
    <name type="common">goldbreast splitfin</name>
    <dbReference type="NCBI Taxonomy" id="33524"/>
    <lineage>
        <taxon>Eukaryota</taxon>
        <taxon>Metazoa</taxon>
        <taxon>Chordata</taxon>
        <taxon>Craniata</taxon>
        <taxon>Vertebrata</taxon>
        <taxon>Euteleostomi</taxon>
        <taxon>Actinopterygii</taxon>
        <taxon>Neopterygii</taxon>
        <taxon>Teleostei</taxon>
        <taxon>Neoteleostei</taxon>
        <taxon>Acanthomorphata</taxon>
        <taxon>Ovalentaria</taxon>
        <taxon>Atherinomorphae</taxon>
        <taxon>Cyprinodontiformes</taxon>
        <taxon>Goodeidae</taxon>
        <taxon>Ilyodon</taxon>
    </lineage>
</organism>
<evidence type="ECO:0000313" key="1">
    <source>
        <dbReference type="EMBL" id="MEQ2254656.1"/>
    </source>
</evidence>
<comment type="caution">
    <text evidence="1">The sequence shown here is derived from an EMBL/GenBank/DDBJ whole genome shotgun (WGS) entry which is preliminary data.</text>
</comment>
<dbReference type="Proteomes" id="UP001482620">
    <property type="component" value="Unassembled WGS sequence"/>
</dbReference>
<keyword evidence="2" id="KW-1185">Reference proteome</keyword>
<accession>A0ABV0VBG6</accession>
<gene>
    <name evidence="1" type="ORF">ILYODFUR_005911</name>
</gene>